<dbReference type="GO" id="GO:0005975">
    <property type="term" value="P:carbohydrate metabolic process"/>
    <property type="evidence" value="ECO:0007669"/>
    <property type="project" value="InterPro"/>
</dbReference>
<dbReference type="SUPFAM" id="SSF48208">
    <property type="entry name" value="Six-hairpin glycosidases"/>
    <property type="match status" value="1"/>
</dbReference>
<evidence type="ECO:0000313" key="2">
    <source>
        <dbReference type="EMBL" id="GIJ62490.1"/>
    </source>
</evidence>
<name>A0A8J3ZID7_9ACTN</name>
<dbReference type="InterPro" id="IPR008928">
    <property type="entry name" value="6-hairpin_glycosidase_sf"/>
</dbReference>
<dbReference type="EMBL" id="BOPG01000078">
    <property type="protein sequence ID" value="GIJ62490.1"/>
    <property type="molecule type" value="Genomic_DNA"/>
</dbReference>
<dbReference type="Proteomes" id="UP000612585">
    <property type="component" value="Unassembled WGS sequence"/>
</dbReference>
<protein>
    <submittedName>
        <fullName evidence="2">Uncharacterized protein</fullName>
    </submittedName>
</protein>
<dbReference type="AlphaFoldDB" id="A0A8J3ZID7"/>
<comment type="caution">
    <text evidence="2">The sequence shown here is derived from an EMBL/GenBank/DDBJ whole genome shotgun (WGS) entry which is preliminary data.</text>
</comment>
<keyword evidence="1" id="KW-0732">Signal</keyword>
<reference evidence="2" key="1">
    <citation type="submission" date="2021-01" db="EMBL/GenBank/DDBJ databases">
        <title>Whole genome shotgun sequence of Virgisporangium aurantiacum NBRC 16421.</title>
        <authorList>
            <person name="Komaki H."/>
            <person name="Tamura T."/>
        </authorList>
    </citation>
    <scope>NUCLEOTIDE SEQUENCE</scope>
    <source>
        <strain evidence="2">NBRC 16421</strain>
    </source>
</reference>
<keyword evidence="3" id="KW-1185">Reference proteome</keyword>
<accession>A0A8J3ZID7</accession>
<evidence type="ECO:0000256" key="1">
    <source>
        <dbReference type="SAM" id="SignalP"/>
    </source>
</evidence>
<proteinExistence type="predicted"/>
<feature type="signal peptide" evidence="1">
    <location>
        <begin position="1"/>
        <end position="22"/>
    </location>
</feature>
<evidence type="ECO:0000313" key="3">
    <source>
        <dbReference type="Proteomes" id="UP000612585"/>
    </source>
</evidence>
<gene>
    <name evidence="2" type="ORF">Vau01_100060</name>
</gene>
<organism evidence="2 3">
    <name type="scientific">Virgisporangium aurantiacum</name>
    <dbReference type="NCBI Taxonomy" id="175570"/>
    <lineage>
        <taxon>Bacteria</taxon>
        <taxon>Bacillati</taxon>
        <taxon>Actinomycetota</taxon>
        <taxon>Actinomycetes</taxon>
        <taxon>Micromonosporales</taxon>
        <taxon>Micromonosporaceae</taxon>
        <taxon>Virgisporangium</taxon>
    </lineage>
</organism>
<feature type="chain" id="PRO_5035210419" evidence="1">
    <location>
        <begin position="23"/>
        <end position="764"/>
    </location>
</feature>
<sequence length="764" mass="82343">MSAGTTIAVLVTVTGIPTPAAAAAAPFFPPAQTSGSVQVKLHPTQGVPTGQPKLVTFGVPLPRGSLAPSALNTVRVLRGSTEIPAYVDQMTPWRHTTNAALDGTSVRVARVQINLSFGVSYPNFETVTVSWGGQQRGSNVTTLVDARTAWHRVTDGTTATGGPTFGSANNVFEPDVYAVFPKTWLAAGGLKAPMDPMVDSIGPNRIPANQVAASYPGYQESDQAQVNFFYTILNEDDPLTGPVVEGGNTNPFLTSDEPWLYDRAEVMYIGYLRTGYLRFLREAVRNAEFYRTQLWTPADCNGGRCVGSFKPKNPDASAPWHDQKYSYNEPLAMTHWLTGDTRPLSQIEDVTKVYDDVNTQVNPSFYTERHIGLKLLANVVAYEVTGKAVYKDRMLVILNDFRQAQLHPLDGGPVDGGIWHSLVAHEGVPPNEEQTITSPWMTALLADAASRLYLVSEHPEVRNLLIGLASHECGVGSYWSTIRNGDNPLAEHNGGAPVYLPHYLATRDGLGVTDEFDPWANMEHTPDVAGVVAWGAYFAGVNGDTAKQNSLKQCGNDLYTSWSHVITSWTRPNAPASNLDSYRVNPPRKYTWWFKNSGSFSWAMGSGSGDPAPTCGTSTTSAVYNRTFASSTRFDVVVDATPEAVADTGVGIGANPPVNEANSFSTATTVRFNTANNRIEARSAGTYPATTIPWTAGQKYRIRFSVDVPAHTYSAFVTPPGGSELTIGTGLAFRSNYASVTALNNLRGSVDGGSIQVCPVTLPA</sequence>